<evidence type="ECO:0000313" key="3">
    <source>
        <dbReference type="Proteomes" id="UP000279911"/>
    </source>
</evidence>
<dbReference type="Proteomes" id="UP000279911">
    <property type="component" value="Unassembled WGS sequence"/>
</dbReference>
<dbReference type="Pfam" id="PF21747">
    <property type="entry name" value="YpoC"/>
    <property type="match status" value="1"/>
</dbReference>
<dbReference type="OrthoDB" id="2360594at2"/>
<comment type="caution">
    <text evidence="2">The sequence shown here is derived from an EMBL/GenBank/DDBJ whole genome shotgun (WGS) entry which is preliminary data.</text>
</comment>
<dbReference type="EMBL" id="RSFW01000015">
    <property type="protein sequence ID" value="RSD26530.1"/>
    <property type="molecule type" value="Genomic_DNA"/>
</dbReference>
<accession>A0A3R9EBE6</accession>
<evidence type="ECO:0000313" key="2">
    <source>
        <dbReference type="EMBL" id="RSD26530.1"/>
    </source>
</evidence>
<dbReference type="AlphaFoldDB" id="A0A3R9EBE6"/>
<dbReference type="InterPro" id="IPR048427">
    <property type="entry name" value="YpoC"/>
</dbReference>
<organism evidence="2 3">
    <name type="scientific">Mesobacillus subterraneus</name>
    <dbReference type="NCBI Taxonomy" id="285983"/>
    <lineage>
        <taxon>Bacteria</taxon>
        <taxon>Bacillati</taxon>
        <taxon>Bacillota</taxon>
        <taxon>Bacilli</taxon>
        <taxon>Bacillales</taxon>
        <taxon>Bacillaceae</taxon>
        <taxon>Mesobacillus</taxon>
    </lineage>
</organism>
<proteinExistence type="predicted"/>
<name>A0A3R9EBE6_9BACI</name>
<feature type="domain" description="YpoC-like" evidence="1">
    <location>
        <begin position="10"/>
        <end position="115"/>
    </location>
</feature>
<evidence type="ECO:0000259" key="1">
    <source>
        <dbReference type="Pfam" id="PF21747"/>
    </source>
</evidence>
<sequence length="122" mass="14426">MRDRQFLNENEVEAILGQWNQCRNELAEYYKTRNIEKAQPEMKKAIELFKALLFTTNGLDPEECAIDDCKAKPVNLRERIDFISSRPKLYHSYIQLSELFAEQEKQFAKQKALSKAKKKRPE</sequence>
<gene>
    <name evidence="2" type="ORF">EJA10_14115</name>
</gene>
<protein>
    <recommendedName>
        <fullName evidence="1">YpoC-like domain-containing protein</fullName>
    </recommendedName>
</protein>
<reference evidence="3" key="1">
    <citation type="submission" date="2018-12" db="EMBL/GenBank/DDBJ databases">
        <title>Bacillus chawlae sp. nov., Bacillus glennii sp. nov., and Bacillus saganii sp. nov. Isolated from the Vehicle Assembly Building at Kennedy Space Center where the Viking Spacecraft were Assembled.</title>
        <authorList>
            <person name="Seuylemezian A."/>
            <person name="Vaishampayan P."/>
        </authorList>
    </citation>
    <scope>NUCLEOTIDE SEQUENCE [LARGE SCALE GENOMIC DNA]</scope>
    <source>
        <strain evidence="3">DSM 13966</strain>
    </source>
</reference>